<evidence type="ECO:0000313" key="2">
    <source>
        <dbReference type="EMBL" id="KNC22789.1"/>
    </source>
</evidence>
<feature type="signal peptide" evidence="1">
    <location>
        <begin position="1"/>
        <end position="23"/>
    </location>
</feature>
<accession>A0A0L0BUA2</accession>
<proteinExistence type="predicted"/>
<dbReference type="EMBL" id="JRES01001455">
    <property type="protein sequence ID" value="KNC22789.1"/>
    <property type="molecule type" value="Genomic_DNA"/>
</dbReference>
<name>A0A0L0BUA2_LUCCU</name>
<reference evidence="2 3" key="1">
    <citation type="journal article" date="2015" name="Nat. Commun.">
        <title>Lucilia cuprina genome unlocks parasitic fly biology to underpin future interventions.</title>
        <authorList>
            <person name="Anstead C.A."/>
            <person name="Korhonen P.K."/>
            <person name="Young N.D."/>
            <person name="Hall R.S."/>
            <person name="Jex A.R."/>
            <person name="Murali S.C."/>
            <person name="Hughes D.S."/>
            <person name="Lee S.F."/>
            <person name="Perry T."/>
            <person name="Stroehlein A.J."/>
            <person name="Ansell B.R."/>
            <person name="Breugelmans B."/>
            <person name="Hofmann A."/>
            <person name="Qu J."/>
            <person name="Dugan S."/>
            <person name="Lee S.L."/>
            <person name="Chao H."/>
            <person name="Dinh H."/>
            <person name="Han Y."/>
            <person name="Doddapaneni H.V."/>
            <person name="Worley K.C."/>
            <person name="Muzny D.M."/>
            <person name="Ioannidis P."/>
            <person name="Waterhouse R.M."/>
            <person name="Zdobnov E.M."/>
            <person name="James P.J."/>
            <person name="Bagnall N.H."/>
            <person name="Kotze A.C."/>
            <person name="Gibbs R.A."/>
            <person name="Richards S."/>
            <person name="Batterham P."/>
            <person name="Gasser R.B."/>
        </authorList>
    </citation>
    <scope>NUCLEOTIDE SEQUENCE [LARGE SCALE GENOMIC DNA]</scope>
    <source>
        <strain evidence="2 3">LS</strain>
        <tissue evidence="2">Full body</tissue>
    </source>
</reference>
<dbReference type="Proteomes" id="UP000037069">
    <property type="component" value="Unassembled WGS sequence"/>
</dbReference>
<protein>
    <submittedName>
        <fullName evidence="2">Uncharacterized protein</fullName>
    </submittedName>
</protein>
<sequence>MYFTKVFFILAIAITLCLNFSEAGNQAGKVLKEAGKKLPPVVVAGYASNSTMNVHVNTKPTSAPGSPKKG</sequence>
<organism evidence="2 3">
    <name type="scientific">Lucilia cuprina</name>
    <name type="common">Green bottle fly</name>
    <name type="synonym">Australian sheep blowfly</name>
    <dbReference type="NCBI Taxonomy" id="7375"/>
    <lineage>
        <taxon>Eukaryota</taxon>
        <taxon>Metazoa</taxon>
        <taxon>Ecdysozoa</taxon>
        <taxon>Arthropoda</taxon>
        <taxon>Hexapoda</taxon>
        <taxon>Insecta</taxon>
        <taxon>Pterygota</taxon>
        <taxon>Neoptera</taxon>
        <taxon>Endopterygota</taxon>
        <taxon>Diptera</taxon>
        <taxon>Brachycera</taxon>
        <taxon>Muscomorpha</taxon>
        <taxon>Oestroidea</taxon>
        <taxon>Calliphoridae</taxon>
        <taxon>Luciliinae</taxon>
        <taxon>Lucilia</taxon>
    </lineage>
</organism>
<evidence type="ECO:0000256" key="1">
    <source>
        <dbReference type="SAM" id="SignalP"/>
    </source>
</evidence>
<feature type="chain" id="PRO_5005535255" evidence="1">
    <location>
        <begin position="24"/>
        <end position="70"/>
    </location>
</feature>
<keyword evidence="1" id="KW-0732">Signal</keyword>
<keyword evidence="3" id="KW-1185">Reference proteome</keyword>
<gene>
    <name evidence="2" type="ORF">FF38_04114</name>
</gene>
<dbReference type="AlphaFoldDB" id="A0A0L0BUA2"/>
<comment type="caution">
    <text evidence="2">The sequence shown here is derived from an EMBL/GenBank/DDBJ whole genome shotgun (WGS) entry which is preliminary data.</text>
</comment>
<evidence type="ECO:0000313" key="3">
    <source>
        <dbReference type="Proteomes" id="UP000037069"/>
    </source>
</evidence>